<dbReference type="SUPFAM" id="SSF53098">
    <property type="entry name" value="Ribonuclease H-like"/>
    <property type="match status" value="1"/>
</dbReference>
<name>A0A2N5DQ89_9CAUL</name>
<dbReference type="AlphaFoldDB" id="A0A2N5DQ89"/>
<dbReference type="InterPro" id="IPR001584">
    <property type="entry name" value="Integrase_cat-core"/>
</dbReference>
<organism evidence="3 4">
    <name type="scientific">Caulobacter zeae</name>
    <dbReference type="NCBI Taxonomy" id="2055137"/>
    <lineage>
        <taxon>Bacteria</taxon>
        <taxon>Pseudomonadati</taxon>
        <taxon>Pseudomonadota</taxon>
        <taxon>Alphaproteobacteria</taxon>
        <taxon>Caulobacterales</taxon>
        <taxon>Caulobacteraceae</taxon>
        <taxon>Caulobacter</taxon>
    </lineage>
</organism>
<feature type="domain" description="Integrase catalytic" evidence="2">
    <location>
        <begin position="208"/>
        <end position="418"/>
    </location>
</feature>
<comment type="caution">
    <text evidence="3">The sequence shown here is derived from an EMBL/GenBank/DDBJ whole genome shotgun (WGS) entry which is preliminary data.</text>
</comment>
<accession>A0A2N5DQ89</accession>
<dbReference type="GO" id="GO:0003676">
    <property type="term" value="F:nucleic acid binding"/>
    <property type="evidence" value="ECO:0007669"/>
    <property type="project" value="InterPro"/>
</dbReference>
<protein>
    <recommendedName>
        <fullName evidence="2">Integrase catalytic domain-containing protein</fullName>
    </recommendedName>
</protein>
<gene>
    <name evidence="3" type="ORF">SGCZBJ_04290</name>
</gene>
<dbReference type="EMBL" id="PJRS01000010">
    <property type="protein sequence ID" value="PLR28230.1"/>
    <property type="molecule type" value="Genomic_DNA"/>
</dbReference>
<evidence type="ECO:0000313" key="3">
    <source>
        <dbReference type="EMBL" id="PLR28230.1"/>
    </source>
</evidence>
<dbReference type="Proteomes" id="UP000234479">
    <property type="component" value="Unassembled WGS sequence"/>
</dbReference>
<dbReference type="Pfam" id="PF09299">
    <property type="entry name" value="Mu-transpos_C"/>
    <property type="match status" value="1"/>
</dbReference>
<evidence type="ECO:0000259" key="2">
    <source>
        <dbReference type="PROSITE" id="PS50994"/>
    </source>
</evidence>
<dbReference type="SUPFAM" id="SSF50610">
    <property type="entry name" value="mu transposase, C-terminal domain"/>
    <property type="match status" value="1"/>
</dbReference>
<dbReference type="InterPro" id="IPR012337">
    <property type="entry name" value="RNaseH-like_sf"/>
</dbReference>
<proteinExistence type="predicted"/>
<keyword evidence="4" id="KW-1185">Reference proteome</keyword>
<sequence>MGGRRATFVSIIDFDQYMVCFPDGSYKVVGAADLDPKDNPQSVSRPVDDYSPAELEEAYRWYEALKDLLDAKVPRGERSAFVAAAALVLKVGQSTVWRRIQGWDGNPLSLVRERPNGGRGKSRMAPERDALMSKVIGDHYMNKRQRPPKEVYDDFLLDAFRNARLRPPSLATFYERIHRLDSVEVIEKRHGKRAAHDARKRMQGKFPFGDEPLGCVQMDYWLYDVEIVDDVDREVIGRGALLALAIDVCTMMPYGYHLSLDPTGANNAGLAIFHGMTRKERWLKEVGFDMEWPVWGMLKMLHLDNAKEFRGSMLRRFLADEDGLKGVAAELVNRKVKTPRYGPHIERFFGTLAWKVKGLPGATGSNTKERQTRNSSKTAKLTLHDLELHLLSVLKEHTNTKRKELGGLTPLQKWRSYFFEDGKQIRPLPDEPKDLDLLRKELMPMITRTVQDYGIRIDNIFYDSTELVAVRQRHANEPRREFIVRRDPRDISEVYVFDPDNKRYLTVPYRRHGAPVISQWEAKAAIRHFNDIDKDFAEGDIFDFITERRERQKRIEEAGKLTTKVRKERAQQRQREKAKSRESAVIASAKPKAYPPVTAALAIGMKKTIGDAEAPDDPYANVFDELDI</sequence>
<dbReference type="Gene3D" id="3.30.420.10">
    <property type="entry name" value="Ribonuclease H-like superfamily/Ribonuclease H"/>
    <property type="match status" value="1"/>
</dbReference>
<dbReference type="GO" id="GO:0015074">
    <property type="term" value="P:DNA integration"/>
    <property type="evidence" value="ECO:0007669"/>
    <property type="project" value="InterPro"/>
</dbReference>
<dbReference type="InterPro" id="IPR036397">
    <property type="entry name" value="RNaseH_sf"/>
</dbReference>
<dbReference type="InterPro" id="IPR015378">
    <property type="entry name" value="Transposase-like_Mu_C"/>
</dbReference>
<reference evidence="3 4" key="1">
    <citation type="submission" date="2017-12" db="EMBL/GenBank/DDBJ databases">
        <title>The genome sequence of Caulobacter sp. 410.</title>
        <authorList>
            <person name="Gao J."/>
            <person name="Mao X."/>
            <person name="Sun J."/>
        </authorList>
    </citation>
    <scope>NUCLEOTIDE SEQUENCE [LARGE SCALE GENOMIC DNA]</scope>
    <source>
        <strain evidence="3 4">410</strain>
    </source>
</reference>
<evidence type="ECO:0000313" key="4">
    <source>
        <dbReference type="Proteomes" id="UP000234479"/>
    </source>
</evidence>
<evidence type="ECO:0000256" key="1">
    <source>
        <dbReference type="SAM" id="MobiDB-lite"/>
    </source>
</evidence>
<dbReference type="PROSITE" id="PS50994">
    <property type="entry name" value="INTEGRASE"/>
    <property type="match status" value="1"/>
</dbReference>
<feature type="compositionally biased region" description="Basic and acidic residues" evidence="1">
    <location>
        <begin position="568"/>
        <end position="582"/>
    </location>
</feature>
<dbReference type="InterPro" id="IPR009004">
    <property type="entry name" value="Transposase_Mu_C"/>
</dbReference>
<feature type="region of interest" description="Disordered" evidence="1">
    <location>
        <begin position="563"/>
        <end position="589"/>
    </location>
</feature>